<evidence type="ECO:0000256" key="6">
    <source>
        <dbReference type="HAMAP-Rule" id="MF_01974"/>
    </source>
</evidence>
<evidence type="ECO:0000313" key="9">
    <source>
        <dbReference type="EMBL" id="AZQ60676.1"/>
    </source>
</evidence>
<dbReference type="EC" id="3.4.11.18" evidence="6 7"/>
<protein>
    <recommendedName>
        <fullName evidence="6 7">Methionine aminopeptidase</fullName>
        <shortName evidence="6">MAP</shortName>
        <shortName evidence="6">MetAP</shortName>
        <ecNumber evidence="6 7">3.4.11.18</ecNumber>
    </recommendedName>
    <alternativeName>
        <fullName evidence="6">Peptidase M</fullName>
    </alternativeName>
</protein>
<feature type="binding site" evidence="6">
    <location>
        <position position="232"/>
    </location>
    <ligand>
        <name>a divalent metal cation</name>
        <dbReference type="ChEBI" id="CHEBI:60240"/>
        <label>1</label>
    </ligand>
</feature>
<feature type="binding site" evidence="6">
    <location>
        <position position="77"/>
    </location>
    <ligand>
        <name>substrate</name>
    </ligand>
</feature>
<comment type="catalytic activity">
    <reaction evidence="6 7">
        <text>Release of N-terminal amino acids, preferentially methionine, from peptides and arylamides.</text>
        <dbReference type="EC" id="3.4.11.18"/>
    </reaction>
</comment>
<keyword evidence="4 6" id="KW-0479">Metal-binding</keyword>
<keyword evidence="3 6" id="KW-0645">Protease</keyword>
<evidence type="ECO:0000256" key="3">
    <source>
        <dbReference type="ARBA" id="ARBA00022670"/>
    </source>
</evidence>
<feature type="binding site" evidence="6">
    <location>
        <position position="201"/>
    </location>
    <ligand>
        <name>a divalent metal cation</name>
        <dbReference type="ChEBI" id="CHEBI:60240"/>
        <label>2</label>
        <note>catalytic</note>
    </ligand>
</feature>
<dbReference type="OrthoDB" id="9802055at2"/>
<comment type="function">
    <text evidence="1 6">Removes the N-terminal methionine from nascent proteins. The N-terminal methionine is often cleaved when the second residue in the primary sequence is small and uncharged (Met-Ala-, Cys, Gly, Pro, Ser, Thr, or Val). Requires deformylation of the N(alpha)-formylated initiator methionine before it can be hydrolyzed.</text>
</comment>
<keyword evidence="10" id="KW-1185">Reference proteome</keyword>
<feature type="binding site" evidence="6">
    <location>
        <position position="232"/>
    </location>
    <ligand>
        <name>a divalent metal cation</name>
        <dbReference type="ChEBI" id="CHEBI:60240"/>
        <label>2</label>
        <note>catalytic</note>
    </ligand>
</feature>
<evidence type="ECO:0000256" key="7">
    <source>
        <dbReference type="RuleBase" id="RU003653"/>
    </source>
</evidence>
<keyword evidence="5 6" id="KW-0378">Hydrolase</keyword>
<evidence type="ECO:0000256" key="4">
    <source>
        <dbReference type="ARBA" id="ARBA00022723"/>
    </source>
</evidence>
<organism evidence="9 10">
    <name type="scientific">Flammeovirga pectinis</name>
    <dbReference type="NCBI Taxonomy" id="2494373"/>
    <lineage>
        <taxon>Bacteria</taxon>
        <taxon>Pseudomonadati</taxon>
        <taxon>Bacteroidota</taxon>
        <taxon>Cytophagia</taxon>
        <taxon>Cytophagales</taxon>
        <taxon>Flammeovirgaceae</taxon>
        <taxon>Flammeovirga</taxon>
    </lineage>
</organism>
<evidence type="ECO:0000256" key="1">
    <source>
        <dbReference type="ARBA" id="ARBA00002521"/>
    </source>
</evidence>
<feature type="domain" description="Peptidase M24" evidence="8">
    <location>
        <begin position="11"/>
        <end position="237"/>
    </location>
</feature>
<dbReference type="GO" id="GO:0046872">
    <property type="term" value="F:metal ion binding"/>
    <property type="evidence" value="ECO:0007669"/>
    <property type="project" value="UniProtKB-UniRule"/>
</dbReference>
<feature type="binding site" evidence="6">
    <location>
        <position position="94"/>
    </location>
    <ligand>
        <name>a divalent metal cation</name>
        <dbReference type="ChEBI" id="CHEBI:60240"/>
        <label>1</label>
    </ligand>
</feature>
<dbReference type="Gene3D" id="3.90.230.10">
    <property type="entry name" value="Creatinase/methionine aminopeptidase superfamily"/>
    <property type="match status" value="1"/>
</dbReference>
<dbReference type="InterPro" id="IPR000994">
    <property type="entry name" value="Pept_M24"/>
</dbReference>
<name>A0A3S9NXU1_9BACT</name>
<dbReference type="GO" id="GO:0070006">
    <property type="term" value="F:metalloaminopeptidase activity"/>
    <property type="evidence" value="ECO:0007669"/>
    <property type="project" value="UniProtKB-UniRule"/>
</dbReference>
<feature type="binding site" evidence="6">
    <location>
        <position position="168"/>
    </location>
    <ligand>
        <name>a divalent metal cation</name>
        <dbReference type="ChEBI" id="CHEBI:60240"/>
        <label>2</label>
        <note>catalytic</note>
    </ligand>
</feature>
<dbReference type="SUPFAM" id="SSF55920">
    <property type="entry name" value="Creatinase/aminopeptidase"/>
    <property type="match status" value="1"/>
</dbReference>
<accession>A0A3S9NXU1</accession>
<evidence type="ECO:0000256" key="5">
    <source>
        <dbReference type="ARBA" id="ARBA00022801"/>
    </source>
</evidence>
<dbReference type="PRINTS" id="PR00599">
    <property type="entry name" value="MAPEPTIDASE"/>
</dbReference>
<dbReference type="RefSeq" id="WP_126610620.1">
    <property type="nucleotide sequence ID" value="NZ_CP034562.1"/>
</dbReference>
<dbReference type="KEGG" id="fll:EI427_00175"/>
<evidence type="ECO:0000256" key="2">
    <source>
        <dbReference type="ARBA" id="ARBA00022438"/>
    </source>
</evidence>
<feature type="binding site" evidence="6">
    <location>
        <position position="105"/>
    </location>
    <ligand>
        <name>a divalent metal cation</name>
        <dbReference type="ChEBI" id="CHEBI:60240"/>
        <label>1</label>
    </ligand>
</feature>
<dbReference type="NCBIfam" id="TIGR00500">
    <property type="entry name" value="met_pdase_I"/>
    <property type="match status" value="1"/>
</dbReference>
<dbReference type="GO" id="GO:0004239">
    <property type="term" value="F:initiator methionyl aminopeptidase activity"/>
    <property type="evidence" value="ECO:0007669"/>
    <property type="project" value="UniProtKB-UniRule"/>
</dbReference>
<gene>
    <name evidence="6 9" type="primary">map</name>
    <name evidence="9" type="ORF">EI427_00175</name>
</gene>
<evidence type="ECO:0000313" key="10">
    <source>
        <dbReference type="Proteomes" id="UP000267268"/>
    </source>
</evidence>
<dbReference type="PANTHER" id="PTHR43330">
    <property type="entry name" value="METHIONINE AMINOPEPTIDASE"/>
    <property type="match status" value="1"/>
</dbReference>
<evidence type="ECO:0000259" key="8">
    <source>
        <dbReference type="Pfam" id="PF00557"/>
    </source>
</evidence>
<reference evidence="9 10" key="1">
    <citation type="submission" date="2018-12" db="EMBL/GenBank/DDBJ databases">
        <title>Flammeovirga pectinis sp. nov., isolated from the gut of the Korean scallop, Patinopecten yessoensis.</title>
        <authorList>
            <person name="Bae J.-W."/>
            <person name="Jeong Y.-S."/>
            <person name="Kang W."/>
        </authorList>
    </citation>
    <scope>NUCLEOTIDE SEQUENCE [LARGE SCALE GENOMIC DNA]</scope>
    <source>
        <strain evidence="9 10">L12M1</strain>
    </source>
</reference>
<dbReference type="Pfam" id="PF00557">
    <property type="entry name" value="Peptidase_M24"/>
    <property type="match status" value="1"/>
</dbReference>
<dbReference type="AlphaFoldDB" id="A0A3S9NXU1"/>
<dbReference type="GO" id="GO:0005829">
    <property type="term" value="C:cytosol"/>
    <property type="evidence" value="ECO:0007669"/>
    <property type="project" value="TreeGrafter"/>
</dbReference>
<dbReference type="InterPro" id="IPR001714">
    <property type="entry name" value="Pept_M24_MAP"/>
</dbReference>
<dbReference type="GO" id="GO:0006508">
    <property type="term" value="P:proteolysis"/>
    <property type="evidence" value="ECO:0007669"/>
    <property type="project" value="UniProtKB-KW"/>
</dbReference>
<proteinExistence type="inferred from homology"/>
<dbReference type="InterPro" id="IPR036005">
    <property type="entry name" value="Creatinase/aminopeptidase-like"/>
</dbReference>
<dbReference type="EMBL" id="CP034562">
    <property type="protein sequence ID" value="AZQ60676.1"/>
    <property type="molecule type" value="Genomic_DNA"/>
</dbReference>
<keyword evidence="2 6" id="KW-0031">Aminopeptidase</keyword>
<dbReference type="Proteomes" id="UP000267268">
    <property type="component" value="Chromosome 1"/>
</dbReference>
<dbReference type="InterPro" id="IPR002467">
    <property type="entry name" value="Pept_M24A_MAP1"/>
</dbReference>
<dbReference type="CDD" id="cd01086">
    <property type="entry name" value="MetAP1"/>
    <property type="match status" value="1"/>
</dbReference>
<feature type="binding site" evidence="6">
    <location>
        <position position="175"/>
    </location>
    <ligand>
        <name>substrate</name>
    </ligand>
</feature>
<feature type="binding site" evidence="6">
    <location>
        <position position="105"/>
    </location>
    <ligand>
        <name>a divalent metal cation</name>
        <dbReference type="ChEBI" id="CHEBI:60240"/>
        <label>2</label>
        <note>catalytic</note>
    </ligand>
</feature>
<dbReference type="HAMAP" id="MF_01974">
    <property type="entry name" value="MetAP_1"/>
    <property type="match status" value="1"/>
</dbReference>
<sequence>MVYYKTEEEIELMRISADLLGRAHGEVAKNIKEGVSLNTLDKIAHDFIKDNGAHPSFLNYNGFPATLCMSLNDVIVHGIPSDYELKSGDVISLDCGVFLNGFHSDSAYTYPVGEVEASTMKLLKVTQESLQKGVEACKVNNRIGDVSFAVQQHAEMHGYGVVRELVGHGLGKNLHEKPEVPNYGKRGRGLKIKDGLVIAIEPMINLGTRAITQDADGWTIRTRDRKPSAHYEHTVAIVDGKTEVLTTFKYIEEVYPF</sequence>
<comment type="similarity">
    <text evidence="6">Belongs to the peptidase M24A family. Methionine aminopeptidase type 1 subfamily.</text>
</comment>
<comment type="subunit">
    <text evidence="6">Monomer.</text>
</comment>
<dbReference type="PANTHER" id="PTHR43330:SF27">
    <property type="entry name" value="METHIONINE AMINOPEPTIDASE"/>
    <property type="match status" value="1"/>
</dbReference>
<comment type="cofactor">
    <cofactor evidence="6">
        <name>Co(2+)</name>
        <dbReference type="ChEBI" id="CHEBI:48828"/>
    </cofactor>
    <cofactor evidence="6">
        <name>Zn(2+)</name>
        <dbReference type="ChEBI" id="CHEBI:29105"/>
    </cofactor>
    <cofactor evidence="6">
        <name>Mn(2+)</name>
        <dbReference type="ChEBI" id="CHEBI:29035"/>
    </cofactor>
    <cofactor evidence="6">
        <name>Fe(2+)</name>
        <dbReference type="ChEBI" id="CHEBI:29033"/>
    </cofactor>
    <text evidence="6">Binds 2 divalent metal cations per subunit. Has a high-affinity and a low affinity metal-binding site. The true nature of the physiological cofactor is under debate. The enzyme is active with cobalt, zinc, manganese or divalent iron ions. Most likely, methionine aminopeptidases function as mononuclear Fe(2+)-metalloproteases under physiological conditions, and the catalytically relevant metal-binding site has been assigned to the histidine-containing high-affinity site.</text>
</comment>